<dbReference type="STRING" id="1912961.BU204_07910"/>
<reference evidence="1 2" key="1">
    <citation type="submission" date="2016-12" db="EMBL/GenBank/DDBJ databases">
        <title>The draft genome sequence of Actinophytocola sp. 11-183.</title>
        <authorList>
            <person name="Wang W."/>
            <person name="Yuan L."/>
        </authorList>
    </citation>
    <scope>NUCLEOTIDE SEQUENCE [LARGE SCALE GENOMIC DNA]</scope>
    <source>
        <strain evidence="1 2">11-183</strain>
    </source>
</reference>
<accession>A0A1Q8CUX1</accession>
<dbReference type="SUPFAM" id="SSF47413">
    <property type="entry name" value="lambda repressor-like DNA-binding domains"/>
    <property type="match status" value="1"/>
</dbReference>
<proteinExistence type="predicted"/>
<dbReference type="CDD" id="cd00093">
    <property type="entry name" value="HTH_XRE"/>
    <property type="match status" value="1"/>
</dbReference>
<gene>
    <name evidence="1" type="ORF">BU204_07910</name>
</gene>
<sequence length="300" mass="33090">MKARGIPLRPLARRIPVDPGHLSKVVNDRKAPSAELAQRLDDELGAEGSLVVLADDRLALAGENPRRVDMAVLDSVAELLAKTRRLEDSTSAATVLPAVREYTVMVERFAAEAPSKVRPDAIGLASELHQYAGWLNVPLRRWSTAERLLERAAVLGMEANDRQRTATALSFSAYTAMRRHQTRKATALNDAAGRDTGVDLGLRTYIAYQGAEILAGDDDAEARRLLAVAEGMSAKIDPKDLTSSGYWYTAEFFQGTHAFILDKLGEHDRARELMAESLAALPEEWRNAEWAERRRAFLTA</sequence>
<organism evidence="1 2">
    <name type="scientific">Actinophytocola xanthii</name>
    <dbReference type="NCBI Taxonomy" id="1912961"/>
    <lineage>
        <taxon>Bacteria</taxon>
        <taxon>Bacillati</taxon>
        <taxon>Actinomycetota</taxon>
        <taxon>Actinomycetes</taxon>
        <taxon>Pseudonocardiales</taxon>
        <taxon>Pseudonocardiaceae</taxon>
    </lineage>
</organism>
<dbReference type="GO" id="GO:0003677">
    <property type="term" value="F:DNA binding"/>
    <property type="evidence" value="ECO:0007669"/>
    <property type="project" value="InterPro"/>
</dbReference>
<dbReference type="OrthoDB" id="3213425at2"/>
<name>A0A1Q8CUX1_9PSEU</name>
<dbReference type="Gene3D" id="1.10.260.40">
    <property type="entry name" value="lambda repressor-like DNA-binding domains"/>
    <property type="match status" value="1"/>
</dbReference>
<protein>
    <submittedName>
        <fullName evidence="1">Uncharacterized protein</fullName>
    </submittedName>
</protein>
<dbReference type="InterPro" id="IPR010982">
    <property type="entry name" value="Lambda_DNA-bd_dom_sf"/>
</dbReference>
<dbReference type="AlphaFoldDB" id="A0A1Q8CUX1"/>
<dbReference type="InterPro" id="IPR001387">
    <property type="entry name" value="Cro/C1-type_HTH"/>
</dbReference>
<evidence type="ECO:0000313" key="2">
    <source>
        <dbReference type="Proteomes" id="UP000185596"/>
    </source>
</evidence>
<evidence type="ECO:0000313" key="1">
    <source>
        <dbReference type="EMBL" id="OLF18160.1"/>
    </source>
</evidence>
<dbReference type="EMBL" id="MSIE01000011">
    <property type="protein sequence ID" value="OLF18160.1"/>
    <property type="molecule type" value="Genomic_DNA"/>
</dbReference>
<comment type="caution">
    <text evidence="1">The sequence shown here is derived from an EMBL/GenBank/DDBJ whole genome shotgun (WGS) entry which is preliminary data.</text>
</comment>
<keyword evidence="2" id="KW-1185">Reference proteome</keyword>
<dbReference type="Proteomes" id="UP000185596">
    <property type="component" value="Unassembled WGS sequence"/>
</dbReference>